<dbReference type="GO" id="GO:0047617">
    <property type="term" value="F:fatty acyl-CoA hydrolase activity"/>
    <property type="evidence" value="ECO:0007669"/>
    <property type="project" value="UniProtKB-EC"/>
</dbReference>
<evidence type="ECO:0000256" key="5">
    <source>
        <dbReference type="ARBA" id="ARBA00038894"/>
    </source>
</evidence>
<evidence type="ECO:0000256" key="7">
    <source>
        <dbReference type="ARBA" id="ARBA00048062"/>
    </source>
</evidence>
<keyword evidence="1" id="KW-0378">Hydrolase</keyword>
<evidence type="ECO:0000313" key="9">
    <source>
        <dbReference type="EMBL" id="BCJ86392.1"/>
    </source>
</evidence>
<dbReference type="Proteomes" id="UP000593802">
    <property type="component" value="Chromosome"/>
</dbReference>
<evidence type="ECO:0000256" key="3">
    <source>
        <dbReference type="ARBA" id="ARBA00036002"/>
    </source>
</evidence>
<dbReference type="RefSeq" id="WP_200760400.1">
    <property type="nucleotide sequence ID" value="NZ_AP023366.1"/>
</dbReference>
<evidence type="ECO:0000256" key="4">
    <source>
        <dbReference type="ARBA" id="ARBA00038381"/>
    </source>
</evidence>
<dbReference type="KEGG" id="eff:skT53_13770"/>
<dbReference type="InterPro" id="IPR006683">
    <property type="entry name" value="Thioestr_dom"/>
</dbReference>
<keyword evidence="10" id="KW-1185">Reference proteome</keyword>
<reference evidence="9 10" key="1">
    <citation type="submission" date="2020-08" db="EMBL/GenBank/DDBJ databases">
        <title>Complete Genome Sequence of Effusibacillus dendaii Strain skT53, Isolated from Farmland soil.</title>
        <authorList>
            <person name="Konishi T."/>
            <person name="Kawasaki H."/>
        </authorList>
    </citation>
    <scope>NUCLEOTIDE SEQUENCE [LARGE SCALE GENOMIC DNA]</scope>
    <source>
        <strain evidence="10">skT53</strain>
    </source>
</reference>
<gene>
    <name evidence="9" type="ORF">skT53_13770</name>
</gene>
<comment type="catalytic activity">
    <reaction evidence="7">
        <text>a medium-chain fatty acyl-CoA + H2O = a medium-chain fatty acid + CoA + H(+)</text>
        <dbReference type="Rhea" id="RHEA:68184"/>
        <dbReference type="ChEBI" id="CHEBI:15377"/>
        <dbReference type="ChEBI" id="CHEBI:15378"/>
        <dbReference type="ChEBI" id="CHEBI:57287"/>
        <dbReference type="ChEBI" id="CHEBI:59558"/>
        <dbReference type="ChEBI" id="CHEBI:90546"/>
    </reaction>
</comment>
<dbReference type="InterPro" id="IPR003736">
    <property type="entry name" value="PAAI_dom"/>
</dbReference>
<dbReference type="InterPro" id="IPR029069">
    <property type="entry name" value="HotDog_dom_sf"/>
</dbReference>
<dbReference type="EMBL" id="AP023366">
    <property type="protein sequence ID" value="BCJ86392.1"/>
    <property type="molecule type" value="Genomic_DNA"/>
</dbReference>
<dbReference type="EC" id="3.1.2.20" evidence="5"/>
<comment type="catalytic activity">
    <reaction evidence="2">
        <text>a fatty acyl-CoA + H2O = a fatty acid + CoA + H(+)</text>
        <dbReference type="Rhea" id="RHEA:16781"/>
        <dbReference type="ChEBI" id="CHEBI:15377"/>
        <dbReference type="ChEBI" id="CHEBI:15378"/>
        <dbReference type="ChEBI" id="CHEBI:28868"/>
        <dbReference type="ChEBI" id="CHEBI:57287"/>
        <dbReference type="ChEBI" id="CHEBI:77636"/>
        <dbReference type="EC" id="3.1.2.20"/>
    </reaction>
</comment>
<dbReference type="SUPFAM" id="SSF54637">
    <property type="entry name" value="Thioesterase/thiol ester dehydrase-isomerase"/>
    <property type="match status" value="1"/>
</dbReference>
<dbReference type="PANTHER" id="PTHR43240">
    <property type="entry name" value="1,4-DIHYDROXY-2-NAPHTHOYL-COA THIOESTERASE 1"/>
    <property type="match status" value="1"/>
</dbReference>
<dbReference type="AlphaFoldDB" id="A0A7I8DAK9"/>
<sequence length="162" mass="18427">MTQESYAAKIQSLAEQLAELDDQELDLVQHTIRAIRKSRTKDFHFYGNFLDIELPDRDDLEQVAKMRLGPHVENYFGVAQGGAVYTLADVSMGYLILSRLEPERRVATLELKMNYIRPGTGDALRCKSEILHWGRNTIVAECKIVNDQDQLVATALGTFFHQ</sequence>
<dbReference type="Gene3D" id="3.10.129.10">
    <property type="entry name" value="Hotdog Thioesterase"/>
    <property type="match status" value="1"/>
</dbReference>
<evidence type="ECO:0000259" key="8">
    <source>
        <dbReference type="Pfam" id="PF03061"/>
    </source>
</evidence>
<evidence type="ECO:0000256" key="1">
    <source>
        <dbReference type="ARBA" id="ARBA00022801"/>
    </source>
</evidence>
<comment type="similarity">
    <text evidence="4">Belongs to the YigI thioesterase family.</text>
</comment>
<evidence type="ECO:0000256" key="2">
    <source>
        <dbReference type="ARBA" id="ARBA00035880"/>
    </source>
</evidence>
<accession>A0A7I8DAK9</accession>
<dbReference type="NCBIfam" id="TIGR00369">
    <property type="entry name" value="unchar_dom_1"/>
    <property type="match status" value="1"/>
</dbReference>
<dbReference type="CDD" id="cd03443">
    <property type="entry name" value="PaaI_thioesterase"/>
    <property type="match status" value="1"/>
</dbReference>
<organism evidence="9 10">
    <name type="scientific">Effusibacillus dendaii</name>
    <dbReference type="NCBI Taxonomy" id="2743772"/>
    <lineage>
        <taxon>Bacteria</taxon>
        <taxon>Bacillati</taxon>
        <taxon>Bacillota</taxon>
        <taxon>Bacilli</taxon>
        <taxon>Bacillales</taxon>
        <taxon>Alicyclobacillaceae</taxon>
        <taxon>Effusibacillus</taxon>
    </lineage>
</organism>
<dbReference type="Pfam" id="PF03061">
    <property type="entry name" value="4HBT"/>
    <property type="match status" value="1"/>
</dbReference>
<dbReference type="PANTHER" id="PTHR43240:SF20">
    <property type="entry name" value="MEDIUM_LONG-CHAIN ACYL-COA THIOESTERASE YIGI"/>
    <property type="match status" value="1"/>
</dbReference>
<proteinExistence type="inferred from homology"/>
<evidence type="ECO:0000313" key="10">
    <source>
        <dbReference type="Proteomes" id="UP000593802"/>
    </source>
</evidence>
<evidence type="ECO:0000256" key="6">
    <source>
        <dbReference type="ARBA" id="ARBA00040062"/>
    </source>
</evidence>
<name>A0A7I8DAK9_9BACL</name>
<feature type="domain" description="Thioesterase" evidence="8">
    <location>
        <begin position="76"/>
        <end position="153"/>
    </location>
</feature>
<comment type="catalytic activity">
    <reaction evidence="3">
        <text>a long-chain fatty acyl-CoA + H2O = a long-chain fatty acid + CoA + H(+)</text>
        <dbReference type="Rhea" id="RHEA:67680"/>
        <dbReference type="ChEBI" id="CHEBI:15377"/>
        <dbReference type="ChEBI" id="CHEBI:15378"/>
        <dbReference type="ChEBI" id="CHEBI:57287"/>
        <dbReference type="ChEBI" id="CHEBI:57560"/>
        <dbReference type="ChEBI" id="CHEBI:83139"/>
    </reaction>
</comment>
<protein>
    <recommendedName>
        <fullName evidence="6">Medium/long-chain acyl-CoA thioesterase YigI</fullName>
        <ecNumber evidence="5">3.1.2.20</ecNumber>
    </recommendedName>
</protein>